<protein>
    <recommendedName>
        <fullName evidence="4">Integral membrane protein</fullName>
    </recommendedName>
</protein>
<keyword evidence="1" id="KW-0812">Transmembrane</keyword>
<sequence>MTPRTWPAGLFRLTTTVAAVLACNQAVFAGQFLSGTYVALRLHRDGSTYTVAAVASTVLAAVLWRRLGRGPAWPIPATMALVALTAVQTFLGYRLVLAVHIPLGVTVIMLLIALTVAGWRRGPVRSASVRGLIASGRERGR</sequence>
<proteinExistence type="predicted"/>
<dbReference type="PROSITE" id="PS51257">
    <property type="entry name" value="PROKAR_LIPOPROTEIN"/>
    <property type="match status" value="1"/>
</dbReference>
<feature type="transmembrane region" description="Helical" evidence="1">
    <location>
        <begin position="97"/>
        <end position="119"/>
    </location>
</feature>
<comment type="caution">
    <text evidence="2">The sequence shown here is derived from an EMBL/GenBank/DDBJ whole genome shotgun (WGS) entry which is preliminary data.</text>
</comment>
<keyword evidence="3" id="KW-1185">Reference proteome</keyword>
<feature type="transmembrane region" description="Helical" evidence="1">
    <location>
        <begin position="72"/>
        <end position="91"/>
    </location>
</feature>
<evidence type="ECO:0000256" key="1">
    <source>
        <dbReference type="SAM" id="Phobius"/>
    </source>
</evidence>
<dbReference type="RefSeq" id="WP_215784441.1">
    <property type="nucleotide sequence ID" value="NZ_JAHKKG010000001.1"/>
</dbReference>
<reference evidence="2 3" key="1">
    <citation type="submission" date="2021-06" db="EMBL/GenBank/DDBJ databases">
        <title>Actinoplanes lichenicola sp. nov., and Actinoplanes ovalisporus sp. nov., isolated from lichen in Thailand.</title>
        <authorList>
            <person name="Saeng-In P."/>
            <person name="Kanchanasin P."/>
            <person name="Yuki M."/>
            <person name="Kudo T."/>
            <person name="Ohkuma M."/>
            <person name="Phongsopitanun W."/>
            <person name="Tanasupawat S."/>
        </authorList>
    </citation>
    <scope>NUCLEOTIDE SEQUENCE [LARGE SCALE GENOMIC DNA]</scope>
    <source>
        <strain evidence="2 3">NBRC 110975</strain>
    </source>
</reference>
<feature type="transmembrane region" description="Helical" evidence="1">
    <location>
        <begin position="48"/>
        <end position="65"/>
    </location>
</feature>
<gene>
    <name evidence="2" type="ORF">KOI35_03155</name>
</gene>
<dbReference type="Proteomes" id="UP001519654">
    <property type="component" value="Unassembled WGS sequence"/>
</dbReference>
<keyword evidence="1" id="KW-1133">Transmembrane helix</keyword>
<evidence type="ECO:0000313" key="2">
    <source>
        <dbReference type="EMBL" id="MBU2662499.1"/>
    </source>
</evidence>
<organism evidence="2 3">
    <name type="scientific">Paractinoplanes bogorensis</name>
    <dbReference type="NCBI Taxonomy" id="1610840"/>
    <lineage>
        <taxon>Bacteria</taxon>
        <taxon>Bacillati</taxon>
        <taxon>Actinomycetota</taxon>
        <taxon>Actinomycetes</taxon>
        <taxon>Micromonosporales</taxon>
        <taxon>Micromonosporaceae</taxon>
        <taxon>Paractinoplanes</taxon>
    </lineage>
</organism>
<dbReference type="EMBL" id="JAHKKG010000001">
    <property type="protein sequence ID" value="MBU2662499.1"/>
    <property type="molecule type" value="Genomic_DNA"/>
</dbReference>
<evidence type="ECO:0008006" key="4">
    <source>
        <dbReference type="Google" id="ProtNLM"/>
    </source>
</evidence>
<accession>A0ABS5YG88</accession>
<name>A0ABS5YG88_9ACTN</name>
<keyword evidence="1" id="KW-0472">Membrane</keyword>
<evidence type="ECO:0000313" key="3">
    <source>
        <dbReference type="Proteomes" id="UP001519654"/>
    </source>
</evidence>